<dbReference type="SUPFAM" id="SSF52467">
    <property type="entry name" value="DHS-like NAD/FAD-binding domain"/>
    <property type="match status" value="1"/>
</dbReference>
<sequence>MEKPIIVAVEREGEHGGLTKAMEQVIGAAHQLTTGPVWAVSAAAEPDLADLGAAGVSEVFIRAGGADPRLPAATAELVAAVIDERGPVGAVILPGTYWGKETCGHLSALIDGAAAVDVATVGEEDGQLVASKSVLGGTWVTRFKLERGVPLVALTGSATFPLGATPTICQLTALAVAARPEVSAVQVVSARRQEGDASARLAEADIVVVGGRGAEDNFELVHEVAQRLGGAVGATRVACDEGLADRALQVGQTGITIAPRLYLGLGVSGAIHHTCGMQGSEVIVAVCDDPDAPIFELADFGIVGDVNEVVPQLLATLT</sequence>
<organism evidence="3">
    <name type="scientific">Scrofimicrobium appendicitidis</name>
    <dbReference type="NCBI Taxonomy" id="3079930"/>
    <lineage>
        <taxon>Bacteria</taxon>
        <taxon>Bacillati</taxon>
        <taxon>Actinomycetota</taxon>
        <taxon>Actinomycetes</taxon>
        <taxon>Actinomycetales</taxon>
        <taxon>Actinomycetaceae</taxon>
        <taxon>Scrofimicrobium</taxon>
    </lineage>
</organism>
<dbReference type="KEGG" id="sapp:SAC06_03250"/>
<keyword evidence="1" id="KW-0285">Flavoprotein</keyword>
<feature type="binding site" evidence="1">
    <location>
        <begin position="249"/>
        <end position="253"/>
    </location>
    <ligand>
        <name>FAD</name>
        <dbReference type="ChEBI" id="CHEBI:57692"/>
    </ligand>
</feature>
<proteinExistence type="predicted"/>
<keyword evidence="1" id="KW-0274">FAD</keyword>
<feature type="binding site" evidence="1">
    <location>
        <position position="212"/>
    </location>
    <ligand>
        <name>FAD</name>
        <dbReference type="ChEBI" id="CHEBI:57692"/>
    </ligand>
</feature>
<gene>
    <name evidence="3" type="ORF">SAC06_03250</name>
</gene>
<feature type="domain" description="Electron transfer flavoprotein alpha subunit C-terminal" evidence="2">
    <location>
        <begin position="201"/>
        <end position="278"/>
    </location>
</feature>
<feature type="binding site" evidence="1">
    <location>
        <begin position="266"/>
        <end position="273"/>
    </location>
    <ligand>
        <name>FAD</name>
        <dbReference type="ChEBI" id="CHEBI:57692"/>
    </ligand>
</feature>
<comment type="cofactor">
    <cofactor evidence="1">
        <name>FAD</name>
        <dbReference type="ChEBI" id="CHEBI:57692"/>
    </cofactor>
    <text evidence="1">Binds 1 FAD per dimer.</text>
</comment>
<dbReference type="Gene3D" id="3.40.50.620">
    <property type="entry name" value="HUPs"/>
    <property type="match status" value="1"/>
</dbReference>
<dbReference type="GO" id="GO:0033539">
    <property type="term" value="P:fatty acid beta-oxidation using acyl-CoA dehydrogenase"/>
    <property type="evidence" value="ECO:0007669"/>
    <property type="project" value="TreeGrafter"/>
</dbReference>
<dbReference type="PANTHER" id="PTHR43153:SF1">
    <property type="entry name" value="ELECTRON TRANSFER FLAVOPROTEIN SUBUNIT ALPHA, MITOCHONDRIAL"/>
    <property type="match status" value="1"/>
</dbReference>
<dbReference type="GO" id="GO:0009055">
    <property type="term" value="F:electron transfer activity"/>
    <property type="evidence" value="ECO:0007669"/>
    <property type="project" value="InterPro"/>
</dbReference>
<dbReference type="SUPFAM" id="SSF52402">
    <property type="entry name" value="Adenine nucleotide alpha hydrolases-like"/>
    <property type="match status" value="1"/>
</dbReference>
<dbReference type="AlphaFoldDB" id="A0AAU7V991"/>
<dbReference type="PANTHER" id="PTHR43153">
    <property type="entry name" value="ELECTRON TRANSFER FLAVOPROTEIN ALPHA"/>
    <property type="match status" value="1"/>
</dbReference>
<dbReference type="InterPro" id="IPR014731">
    <property type="entry name" value="ETF_asu_C"/>
</dbReference>
<dbReference type="EMBL" id="CP138335">
    <property type="protein sequence ID" value="XBW08590.1"/>
    <property type="molecule type" value="Genomic_DNA"/>
</dbReference>
<dbReference type="GO" id="GO:0050660">
    <property type="term" value="F:flavin adenine dinucleotide binding"/>
    <property type="evidence" value="ECO:0007669"/>
    <property type="project" value="InterPro"/>
</dbReference>
<dbReference type="Pfam" id="PF00766">
    <property type="entry name" value="ETF_alpha"/>
    <property type="match status" value="1"/>
</dbReference>
<dbReference type="InterPro" id="IPR001308">
    <property type="entry name" value="ETF_a/FixB"/>
</dbReference>
<accession>A0AAU7V991</accession>
<dbReference type="InterPro" id="IPR029035">
    <property type="entry name" value="DHS-like_NAD/FAD-binding_dom"/>
</dbReference>
<reference evidence="3" key="1">
    <citation type="submission" date="2023-11" db="EMBL/GenBank/DDBJ databases">
        <title>Scrofimicrobium hongkongense sp. nov., isolated from a patient with peritonitis.</title>
        <authorList>
            <person name="Lao H.Y."/>
            <person name="Wong A.Y.P."/>
            <person name="Ng T.L."/>
            <person name="Wong R.Y.L."/>
            <person name="Yau M.C.Y."/>
            <person name="Lam J.Y.W."/>
            <person name="Siu G.K.H."/>
        </authorList>
    </citation>
    <scope>NUCLEOTIDE SEQUENCE</scope>
    <source>
        <strain evidence="3">R131</strain>
    </source>
</reference>
<evidence type="ECO:0000259" key="2">
    <source>
        <dbReference type="Pfam" id="PF00766"/>
    </source>
</evidence>
<dbReference type="InterPro" id="IPR014729">
    <property type="entry name" value="Rossmann-like_a/b/a_fold"/>
</dbReference>
<evidence type="ECO:0000256" key="1">
    <source>
        <dbReference type="PIRSR" id="PIRSR000089-1"/>
    </source>
</evidence>
<protein>
    <submittedName>
        <fullName evidence="3">Electron transfer flavoprotein subunit alpha/FixB family protein</fullName>
    </submittedName>
</protein>
<evidence type="ECO:0000313" key="3">
    <source>
        <dbReference type="EMBL" id="XBW08590.1"/>
    </source>
</evidence>
<dbReference type="RefSeq" id="WP_350258790.1">
    <property type="nucleotide sequence ID" value="NZ_CP138335.1"/>
</dbReference>
<dbReference type="Gene3D" id="3.40.50.1220">
    <property type="entry name" value="TPP-binding domain"/>
    <property type="match status" value="1"/>
</dbReference>
<name>A0AAU7V991_9ACTO</name>
<dbReference type="PIRSF" id="PIRSF000089">
    <property type="entry name" value="Electra_flavoP_a"/>
    <property type="match status" value="1"/>
</dbReference>
<feature type="binding site" evidence="1">
    <location>
        <begin position="235"/>
        <end position="236"/>
    </location>
    <ligand>
        <name>FAD</name>
        <dbReference type="ChEBI" id="CHEBI:57692"/>
    </ligand>
</feature>